<dbReference type="AlphaFoldDB" id="A0A8J7PAG1"/>
<evidence type="ECO:0000259" key="6">
    <source>
        <dbReference type="PROSITE" id="PS51635"/>
    </source>
</evidence>
<evidence type="ECO:0000256" key="1">
    <source>
        <dbReference type="ARBA" id="ARBA00022801"/>
    </source>
</evidence>
<protein>
    <submittedName>
        <fullName evidence="7">Patatin-like phospholipase family protein</fullName>
    </submittedName>
</protein>
<dbReference type="EMBL" id="JAFLCK010000039">
    <property type="protein sequence ID" value="MBN8662446.1"/>
    <property type="molecule type" value="Genomic_DNA"/>
</dbReference>
<gene>
    <name evidence="7" type="ORF">J0M35_18900</name>
</gene>
<evidence type="ECO:0000256" key="2">
    <source>
        <dbReference type="ARBA" id="ARBA00022963"/>
    </source>
</evidence>
<dbReference type="InterPro" id="IPR050301">
    <property type="entry name" value="NTE"/>
</dbReference>
<dbReference type="PANTHER" id="PTHR14226">
    <property type="entry name" value="NEUROPATHY TARGET ESTERASE/SWISS CHEESE D.MELANOGASTER"/>
    <property type="match status" value="1"/>
</dbReference>
<feature type="active site" description="Nucleophile" evidence="4">
    <location>
        <position position="99"/>
    </location>
</feature>
<organism evidence="7 8">
    <name type="scientific">Candidatus Obscuribacter phosphatis</name>
    <dbReference type="NCBI Taxonomy" id="1906157"/>
    <lineage>
        <taxon>Bacteria</taxon>
        <taxon>Bacillati</taxon>
        <taxon>Candidatus Melainabacteria</taxon>
        <taxon>Candidatus Obscuribacterales</taxon>
        <taxon>Candidatus Obscuribacteraceae</taxon>
        <taxon>Candidatus Obscuribacter</taxon>
    </lineage>
</organism>
<dbReference type="GO" id="GO:0016787">
    <property type="term" value="F:hydrolase activity"/>
    <property type="evidence" value="ECO:0007669"/>
    <property type="project" value="UniProtKB-UniRule"/>
</dbReference>
<dbReference type="GO" id="GO:0016042">
    <property type="term" value="P:lipid catabolic process"/>
    <property type="evidence" value="ECO:0007669"/>
    <property type="project" value="UniProtKB-UniRule"/>
</dbReference>
<accession>A0A8J7PAG1</accession>
<dbReference type="InterPro" id="IPR002641">
    <property type="entry name" value="PNPLA_dom"/>
</dbReference>
<evidence type="ECO:0000313" key="7">
    <source>
        <dbReference type="EMBL" id="MBN8662446.1"/>
    </source>
</evidence>
<reference evidence="7" key="1">
    <citation type="submission" date="2021-02" db="EMBL/GenBank/DDBJ databases">
        <title>Genome-Resolved Metagenomics of a Microbial Community Performing Photosynthetic Biological Nutrient Removal.</title>
        <authorList>
            <person name="Mcdaniel E.A."/>
        </authorList>
    </citation>
    <scope>NUCLEOTIDE SEQUENCE</scope>
    <source>
        <strain evidence="7">UWPOB_OBS1</strain>
    </source>
</reference>
<dbReference type="Proteomes" id="UP000664277">
    <property type="component" value="Unassembled WGS sequence"/>
</dbReference>
<proteinExistence type="predicted"/>
<dbReference type="Pfam" id="PF01734">
    <property type="entry name" value="Patatin"/>
    <property type="match status" value="1"/>
</dbReference>
<dbReference type="InterPro" id="IPR016035">
    <property type="entry name" value="Acyl_Trfase/lysoPLipase"/>
</dbReference>
<comment type="caution">
    <text evidence="7">The sequence shown here is derived from an EMBL/GenBank/DDBJ whole genome shotgun (WGS) entry which is preliminary data.</text>
</comment>
<dbReference type="Gene3D" id="3.40.1090.10">
    <property type="entry name" value="Cytosolic phospholipase A2 catalytic domain"/>
    <property type="match status" value="2"/>
</dbReference>
<feature type="short sequence motif" description="GXGXXG" evidence="4">
    <location>
        <begin position="70"/>
        <end position="75"/>
    </location>
</feature>
<evidence type="ECO:0000256" key="5">
    <source>
        <dbReference type="SAM" id="SignalP"/>
    </source>
</evidence>
<feature type="short sequence motif" description="DGA/G" evidence="4">
    <location>
        <begin position="233"/>
        <end position="235"/>
    </location>
</feature>
<keyword evidence="5" id="KW-0732">Signal</keyword>
<dbReference type="PROSITE" id="PS51635">
    <property type="entry name" value="PNPLA"/>
    <property type="match status" value="1"/>
</dbReference>
<dbReference type="PANTHER" id="PTHR14226:SF76">
    <property type="entry name" value="NTE FAMILY PROTEIN RSSA"/>
    <property type="match status" value="1"/>
</dbReference>
<keyword evidence="2 4" id="KW-0442">Lipid degradation</keyword>
<evidence type="ECO:0000256" key="4">
    <source>
        <dbReference type="PROSITE-ProRule" id="PRU01161"/>
    </source>
</evidence>
<feature type="chain" id="PRO_5035302524" evidence="5">
    <location>
        <begin position="24"/>
        <end position="347"/>
    </location>
</feature>
<keyword evidence="1 4" id="KW-0378">Hydrolase</keyword>
<feature type="active site" description="Proton acceptor" evidence="4">
    <location>
        <position position="233"/>
    </location>
</feature>
<name>A0A8J7PAG1_9BACT</name>
<evidence type="ECO:0000256" key="3">
    <source>
        <dbReference type="ARBA" id="ARBA00023098"/>
    </source>
</evidence>
<evidence type="ECO:0000313" key="8">
    <source>
        <dbReference type="Proteomes" id="UP000664277"/>
    </source>
</evidence>
<feature type="domain" description="PNPLA" evidence="6">
    <location>
        <begin position="66"/>
        <end position="246"/>
    </location>
</feature>
<keyword evidence="3 4" id="KW-0443">Lipid metabolism</keyword>
<feature type="short sequence motif" description="GXSXG" evidence="4">
    <location>
        <begin position="97"/>
        <end position="101"/>
    </location>
</feature>
<dbReference type="SUPFAM" id="SSF52151">
    <property type="entry name" value="FabD/lysophospholipase-like"/>
    <property type="match status" value="1"/>
</dbReference>
<sequence length="347" mass="37450">MRPGSFLLSLLLSLLCGSVQSFAYVMPVFASDSVQLTKAADLTEAIQFQSQERKLEGLASRPKIGLALGGGGARGAAHVGVLKVLEREGIKFDCVVGTSIGSVVGGFYCLGVKPEEMEEPVVSARVMRQFMTVPIAFQVMALPFFYISRFFGVKSYDGLYGGKAFKEHLMAGMSTRDVEIEELKIPFAAVTFNLLDGETYLIKKGHLARAMTASCAVPVLRKPIPIDEFLMSDGGLVCNLPVKQCREMGADIVIAVNIDEPFDKQEAEKFRPFGSVGRRAIAWKLASIDKPQGMMADILIHPDTSGISLISTKRADARRALLAGEKAAEEALPAIRALLKKVGGSTD</sequence>
<feature type="signal peptide" evidence="5">
    <location>
        <begin position="1"/>
        <end position="23"/>
    </location>
</feature>